<sequence length="170" mass="18169">MPMTSPSNWSFRTRYLLGFLASFGVIGFAVYLQEARGLMPCSFCILQRVAFAVLGVVFLIGGLHSPRSIGARRVYGALAGIAALVGVGIAGRHVWVQVFPPEVSTCGGGLEFLAAVNGWSGAIRKVLTASGDCSDVEYFLGISIPVWALALFVLLGAWALWTAFGKERVR</sequence>
<reference evidence="17" key="1">
    <citation type="submission" date="2017-01" db="EMBL/GenBank/DDBJ databases">
        <authorList>
            <person name="Varghese N."/>
            <person name="Submissions S."/>
        </authorList>
    </citation>
    <scope>NUCLEOTIDE SEQUENCE [LARGE SCALE GENOMIC DNA]</scope>
    <source>
        <strain evidence="17">UM1</strain>
    </source>
</reference>
<evidence type="ECO:0000256" key="2">
    <source>
        <dbReference type="ARBA" id="ARBA00008823"/>
    </source>
</evidence>
<keyword evidence="9 14" id="KW-0560">Oxidoreductase</keyword>
<evidence type="ECO:0000256" key="8">
    <source>
        <dbReference type="ARBA" id="ARBA00022989"/>
    </source>
</evidence>
<dbReference type="Pfam" id="PF02600">
    <property type="entry name" value="DsbB"/>
    <property type="match status" value="1"/>
</dbReference>
<feature type="topological domain" description="Cytoplasmic" evidence="14">
    <location>
        <begin position="1"/>
        <end position="14"/>
    </location>
</feature>
<dbReference type="GO" id="GO:0009055">
    <property type="term" value="F:electron transfer activity"/>
    <property type="evidence" value="ECO:0007669"/>
    <property type="project" value="UniProtKB-UniRule"/>
</dbReference>
<evidence type="ECO:0000256" key="13">
    <source>
        <dbReference type="ARBA" id="ARBA00023284"/>
    </source>
</evidence>
<keyword evidence="17" id="KW-1185">Reference proteome</keyword>
<keyword evidence="10 14" id="KW-0472">Membrane</keyword>
<dbReference type="InterPro" id="IPR023380">
    <property type="entry name" value="DsbB-like_sf"/>
</dbReference>
<evidence type="ECO:0000256" key="6">
    <source>
        <dbReference type="ARBA" id="ARBA00022692"/>
    </source>
</evidence>
<evidence type="ECO:0000256" key="5">
    <source>
        <dbReference type="ARBA" id="ARBA00022519"/>
    </source>
</evidence>
<proteinExistence type="inferred from homology"/>
<evidence type="ECO:0000313" key="17">
    <source>
        <dbReference type="Proteomes" id="UP000241788"/>
    </source>
</evidence>
<evidence type="ECO:0000256" key="3">
    <source>
        <dbReference type="ARBA" id="ARBA00022448"/>
    </source>
</evidence>
<dbReference type="Gene3D" id="1.20.1550.10">
    <property type="entry name" value="DsbB-like"/>
    <property type="match status" value="1"/>
</dbReference>
<keyword evidence="3 14" id="KW-0813">Transport</keyword>
<dbReference type="InterPro" id="IPR022920">
    <property type="entry name" value="Disulphide_bond_form_DsbB"/>
</dbReference>
<protein>
    <recommendedName>
        <fullName evidence="14">Disulfide bond formation protein B</fullName>
    </recommendedName>
    <alternativeName>
        <fullName evidence="14">Disulfide oxidoreductase</fullName>
    </alternativeName>
</protein>
<evidence type="ECO:0000256" key="10">
    <source>
        <dbReference type="ARBA" id="ARBA00023136"/>
    </source>
</evidence>
<dbReference type="PANTHER" id="PTHR36570">
    <property type="entry name" value="DISULFIDE BOND FORMATION PROTEIN B"/>
    <property type="match status" value="1"/>
</dbReference>
<evidence type="ECO:0000256" key="15">
    <source>
        <dbReference type="SAM" id="Phobius"/>
    </source>
</evidence>
<evidence type="ECO:0000256" key="12">
    <source>
        <dbReference type="ARBA" id="ARBA00023186"/>
    </source>
</evidence>
<comment type="function">
    <text evidence="14">Required for disulfide bond formation in some periplasmic proteins. Acts by oxidizing the DsbA protein.</text>
</comment>
<dbReference type="InterPro" id="IPR003752">
    <property type="entry name" value="DiS_bond_form_DsbB/BdbC"/>
</dbReference>
<dbReference type="GO" id="GO:0015035">
    <property type="term" value="F:protein-disulfide reductase activity"/>
    <property type="evidence" value="ECO:0007669"/>
    <property type="project" value="UniProtKB-UniRule"/>
</dbReference>
<feature type="transmembrane region" description="Helical" evidence="15">
    <location>
        <begin position="15"/>
        <end position="33"/>
    </location>
</feature>
<gene>
    <name evidence="14" type="primary">dsbB</name>
    <name evidence="16" type="ORF">SAMN05421546_1379</name>
</gene>
<name>A0A1N6TI81_9GAMM</name>
<accession>A0A1N6TI81</accession>
<evidence type="ECO:0000256" key="1">
    <source>
        <dbReference type="ARBA" id="ARBA00004429"/>
    </source>
</evidence>
<keyword evidence="11 14" id="KW-1015">Disulfide bond</keyword>
<evidence type="ECO:0000256" key="14">
    <source>
        <dbReference type="HAMAP-Rule" id="MF_00286"/>
    </source>
</evidence>
<evidence type="ECO:0000256" key="7">
    <source>
        <dbReference type="ARBA" id="ARBA00022982"/>
    </source>
</evidence>
<evidence type="ECO:0000256" key="11">
    <source>
        <dbReference type="ARBA" id="ARBA00023157"/>
    </source>
</evidence>
<keyword evidence="4 14" id="KW-1003">Cell membrane</keyword>
<feature type="topological domain" description="Periplasmic" evidence="14">
    <location>
        <begin position="92"/>
        <end position="146"/>
    </location>
</feature>
<keyword evidence="8 14" id="KW-1133">Transmembrane helix</keyword>
<dbReference type="GO" id="GO:0005886">
    <property type="term" value="C:plasma membrane"/>
    <property type="evidence" value="ECO:0007669"/>
    <property type="project" value="UniProtKB-SubCell"/>
</dbReference>
<feature type="disulfide bond" description="Redox-active" evidence="14">
    <location>
        <begin position="41"/>
        <end position="44"/>
    </location>
</feature>
<dbReference type="PANTHER" id="PTHR36570:SF3">
    <property type="entry name" value="DISULFIDE BOND FORMATION PROTEIN B"/>
    <property type="match status" value="1"/>
</dbReference>
<feature type="topological domain" description="Periplasmic" evidence="14">
    <location>
        <begin position="32"/>
        <end position="49"/>
    </location>
</feature>
<dbReference type="Proteomes" id="UP000241788">
    <property type="component" value="Unassembled WGS sequence"/>
</dbReference>
<keyword evidence="5" id="KW-0997">Cell inner membrane</keyword>
<dbReference type="AlphaFoldDB" id="A0A1N6TI81"/>
<dbReference type="SUPFAM" id="SSF158442">
    <property type="entry name" value="DsbB-like"/>
    <property type="match status" value="1"/>
</dbReference>
<feature type="transmembrane region" description="Helical" evidence="15">
    <location>
        <begin position="45"/>
        <end position="63"/>
    </location>
</feature>
<evidence type="ECO:0000313" key="16">
    <source>
        <dbReference type="EMBL" id="SIQ52836.1"/>
    </source>
</evidence>
<feature type="transmembrane region" description="Helical" evidence="15">
    <location>
        <begin position="75"/>
        <end position="95"/>
    </location>
</feature>
<evidence type="ECO:0000256" key="9">
    <source>
        <dbReference type="ARBA" id="ARBA00023002"/>
    </source>
</evidence>
<comment type="subcellular location">
    <subcellularLocation>
        <location evidence="1">Cell inner membrane</location>
        <topology evidence="1">Multi-pass membrane protein</topology>
    </subcellularLocation>
    <subcellularLocation>
        <location evidence="14">Cell membrane</location>
        <topology evidence="14">Multi-pass membrane protein</topology>
    </subcellularLocation>
</comment>
<dbReference type="HAMAP" id="MF_00286">
    <property type="entry name" value="DsbB"/>
    <property type="match status" value="1"/>
</dbReference>
<dbReference type="STRING" id="1604334.SAMN05421546_1379"/>
<keyword evidence="12 14" id="KW-0143">Chaperone</keyword>
<organism evidence="16 17">
    <name type="scientific">Solilutibacter tolerans</name>
    <dbReference type="NCBI Taxonomy" id="1604334"/>
    <lineage>
        <taxon>Bacteria</taxon>
        <taxon>Pseudomonadati</taxon>
        <taxon>Pseudomonadota</taxon>
        <taxon>Gammaproteobacteria</taxon>
        <taxon>Lysobacterales</taxon>
        <taxon>Lysobacteraceae</taxon>
        <taxon>Solilutibacter</taxon>
    </lineage>
</organism>
<dbReference type="EMBL" id="FTLW01000003">
    <property type="protein sequence ID" value="SIQ52836.1"/>
    <property type="molecule type" value="Genomic_DNA"/>
</dbReference>
<dbReference type="NCBIfam" id="NF003354">
    <property type="entry name" value="PRK04388.1"/>
    <property type="match status" value="1"/>
</dbReference>
<keyword evidence="7 14" id="KW-0249">Electron transport</keyword>
<dbReference type="GO" id="GO:0006457">
    <property type="term" value="P:protein folding"/>
    <property type="evidence" value="ECO:0007669"/>
    <property type="project" value="InterPro"/>
</dbReference>
<comment type="similarity">
    <text evidence="2 14">Belongs to the DsbB family.</text>
</comment>
<keyword evidence="13 14" id="KW-0676">Redox-active center</keyword>
<evidence type="ECO:0000256" key="4">
    <source>
        <dbReference type="ARBA" id="ARBA00022475"/>
    </source>
</evidence>
<feature type="transmembrane region" description="Helical" evidence="15">
    <location>
        <begin position="144"/>
        <end position="164"/>
    </location>
</feature>
<keyword evidence="6 14" id="KW-0812">Transmembrane</keyword>
<feature type="topological domain" description="Cytoplasmic" evidence="14">
    <location>
        <begin position="166"/>
        <end position="170"/>
    </location>
</feature>
<dbReference type="InterPro" id="IPR050183">
    <property type="entry name" value="DsbB"/>
</dbReference>
<comment type="caution">
    <text evidence="14">Lacks conserved residue(s) required for the propagation of feature annotation.</text>
</comment>